<protein>
    <recommendedName>
        <fullName evidence="3">Fimbrial-type adhesion domain-containing protein</fullName>
    </recommendedName>
</protein>
<dbReference type="InterPro" id="IPR036937">
    <property type="entry name" value="Adhesion_dom_fimbrial_sf"/>
</dbReference>
<keyword evidence="5" id="KW-1185">Reference proteome</keyword>
<dbReference type="PANTHER" id="PTHR33420:SF3">
    <property type="entry name" value="FIMBRIAL SUBUNIT ELFA"/>
    <property type="match status" value="1"/>
</dbReference>
<feature type="chain" id="PRO_5028847547" description="Fimbrial-type adhesion domain-containing protein" evidence="2">
    <location>
        <begin position="33"/>
        <end position="203"/>
    </location>
</feature>
<feature type="domain" description="Fimbrial-type adhesion" evidence="3">
    <location>
        <begin position="46"/>
        <end position="202"/>
    </location>
</feature>
<evidence type="ECO:0000313" key="4">
    <source>
        <dbReference type="EMBL" id="CAB3639989.1"/>
    </source>
</evidence>
<dbReference type="EMBL" id="CADIJX010000002">
    <property type="protein sequence ID" value="CAB3639989.1"/>
    <property type="molecule type" value="Genomic_DNA"/>
</dbReference>
<feature type="signal peptide" evidence="2">
    <location>
        <begin position="1"/>
        <end position="32"/>
    </location>
</feature>
<accession>A0A6S6ZWF1</accession>
<name>A0A6S6ZWF1_9BURK</name>
<dbReference type="AlphaFoldDB" id="A0A6S6ZWF1"/>
<evidence type="ECO:0000313" key="5">
    <source>
        <dbReference type="Proteomes" id="UP000494108"/>
    </source>
</evidence>
<dbReference type="InterPro" id="IPR008966">
    <property type="entry name" value="Adhesion_dom_sf"/>
</dbReference>
<evidence type="ECO:0000256" key="2">
    <source>
        <dbReference type="SAM" id="SignalP"/>
    </source>
</evidence>
<dbReference type="Pfam" id="PF00419">
    <property type="entry name" value="Fimbrial"/>
    <property type="match status" value="1"/>
</dbReference>
<evidence type="ECO:0000259" key="3">
    <source>
        <dbReference type="Pfam" id="PF00419"/>
    </source>
</evidence>
<dbReference type="Gene3D" id="2.60.40.1090">
    <property type="entry name" value="Fimbrial-type adhesion domain"/>
    <property type="match status" value="1"/>
</dbReference>
<dbReference type="GO" id="GO:0043709">
    <property type="term" value="P:cell adhesion involved in single-species biofilm formation"/>
    <property type="evidence" value="ECO:0007669"/>
    <property type="project" value="TreeGrafter"/>
</dbReference>
<gene>
    <name evidence="4" type="ORF">LMG3431_02007</name>
</gene>
<dbReference type="InterPro" id="IPR050263">
    <property type="entry name" value="Bact_Fimbrial_Adh_Pro"/>
</dbReference>
<organism evidence="4 5">
    <name type="scientific">Achromobacter pestifer</name>
    <dbReference type="NCBI Taxonomy" id="1353889"/>
    <lineage>
        <taxon>Bacteria</taxon>
        <taxon>Pseudomonadati</taxon>
        <taxon>Pseudomonadota</taxon>
        <taxon>Betaproteobacteria</taxon>
        <taxon>Burkholderiales</taxon>
        <taxon>Alcaligenaceae</taxon>
        <taxon>Achromobacter</taxon>
    </lineage>
</organism>
<evidence type="ECO:0000256" key="1">
    <source>
        <dbReference type="ARBA" id="ARBA00022729"/>
    </source>
</evidence>
<dbReference type="GO" id="GO:0009289">
    <property type="term" value="C:pilus"/>
    <property type="evidence" value="ECO:0007669"/>
    <property type="project" value="InterPro"/>
</dbReference>
<reference evidence="4 5" key="1">
    <citation type="submission" date="2020-04" db="EMBL/GenBank/DDBJ databases">
        <authorList>
            <person name="De Canck E."/>
        </authorList>
    </citation>
    <scope>NUCLEOTIDE SEQUENCE [LARGE SCALE GENOMIC DNA]</scope>
    <source>
        <strain evidence="4 5">LMG 3431</strain>
    </source>
</reference>
<keyword evidence="1 2" id="KW-0732">Signal</keyword>
<sequence>MTIDRNRRQIFRARLCAILLCGASTLYGAAHAAEFSSADDFNAIFHVTGSLLESACHLDMSSAYQEVRLGEIATANLVRPGDQGTPVAVQLTLRGCIRTRGGRREANGGEMAWSDVEPVVGITFRADADPDTPELVGVRGARGFGLRLTDSQHHPIALDVHSRAWFVAPGDAILTYYVTPERTSAPLQPGIFHAYINLFLTYD</sequence>
<dbReference type="SUPFAM" id="SSF49401">
    <property type="entry name" value="Bacterial adhesins"/>
    <property type="match status" value="1"/>
</dbReference>
<dbReference type="RefSeq" id="WP_175174315.1">
    <property type="nucleotide sequence ID" value="NZ_CADIJX010000002.1"/>
</dbReference>
<dbReference type="PANTHER" id="PTHR33420">
    <property type="entry name" value="FIMBRIAL SUBUNIT ELFA-RELATED"/>
    <property type="match status" value="1"/>
</dbReference>
<proteinExistence type="predicted"/>
<dbReference type="InterPro" id="IPR000259">
    <property type="entry name" value="Adhesion_dom_fimbrial"/>
</dbReference>
<dbReference type="Proteomes" id="UP000494108">
    <property type="component" value="Unassembled WGS sequence"/>
</dbReference>